<name>A0A4R6SSM0_9SPHI</name>
<dbReference type="OrthoDB" id="780137at2"/>
<sequence>MIRSEGQQWITDFRKKWVTLYFFRVLTFSLAIALILVSLLTYLTLGSFWTVVPIFLVVFTICSFTYPFWRINNEDISRYLNANFTDLQESSGLLLKPEDELSGLERMQRNKVNELLAEIKIPVTPFKKLGTALAALLLAIVLSLVIGNLHKKNNDNKMYPSVAAGQPVVHERILPQISRIAIYIDPPAYTRVQSRTQSQFSVKAEAGSSVIWNLSTNTTIKKINLIFNDREIVPLKSQNEAHTKWKSARLIKESGFYQVELDGIRSDLYQIEVIPDLPVNIKITSPKQYSTIDYGMPQRVNLQLSLTDDYGIKDAFIAATMASGKGEGVSFTEKKISFNIGFNNSRQSKLSKVIDLKLLGMKPGDELYFYINAQDNHGQTSRSDIYFVSIVDTTELMSMAGMSTGINLVPEYFRSQRQIIIDTEKLLKEKTSMAVQSFKDKSNDIGVDQKLLRLRYGKFLGEESETEIGADHDHEEAGKGHKDEEAGHKEEGHDHKEEKTEQIANVQEIMDRYAHKHDIAEDATFFEPELKAQLKAVLTEMWSSELRLRTYKPEDALPFEYKALRLLKDLQQKSRAYVAKTTVKTAQLKPEKRLSGELDKINNPTQTSTVEQKQNREYYLKKALSVLEIRKAGNKFSAADQLLLKDAEKYMAAAAAGNPASFLTALKGLRKVTAAKQPDVPEITLVQRSIQKLMIRESDQPKPQSAAPASELYQSYFNNLKKSER</sequence>
<keyword evidence="2" id="KW-0812">Transmembrane</keyword>
<feature type="transmembrane region" description="Helical" evidence="2">
    <location>
        <begin position="129"/>
        <end position="149"/>
    </location>
</feature>
<evidence type="ECO:0000256" key="2">
    <source>
        <dbReference type="SAM" id="Phobius"/>
    </source>
</evidence>
<organism evidence="3 4">
    <name type="scientific">Pedobacter metabolipauper</name>
    <dbReference type="NCBI Taxonomy" id="425513"/>
    <lineage>
        <taxon>Bacteria</taxon>
        <taxon>Pseudomonadati</taxon>
        <taxon>Bacteroidota</taxon>
        <taxon>Sphingobacteriia</taxon>
        <taxon>Sphingobacteriales</taxon>
        <taxon>Sphingobacteriaceae</taxon>
        <taxon>Pedobacter</taxon>
    </lineage>
</organism>
<comment type="caution">
    <text evidence="3">The sequence shown here is derived from an EMBL/GenBank/DDBJ whole genome shotgun (WGS) entry which is preliminary data.</text>
</comment>
<keyword evidence="2" id="KW-0472">Membrane</keyword>
<gene>
    <name evidence="3" type="ORF">ATK78_2897</name>
</gene>
<feature type="compositionally biased region" description="Basic and acidic residues" evidence="1">
    <location>
        <begin position="469"/>
        <end position="499"/>
    </location>
</feature>
<keyword evidence="4" id="KW-1185">Reference proteome</keyword>
<dbReference type="RefSeq" id="WP_133576764.1">
    <property type="nucleotide sequence ID" value="NZ_SNYC01000005.1"/>
</dbReference>
<feature type="transmembrane region" description="Helical" evidence="2">
    <location>
        <begin position="48"/>
        <end position="69"/>
    </location>
</feature>
<feature type="transmembrane region" description="Helical" evidence="2">
    <location>
        <begin position="21"/>
        <end position="42"/>
    </location>
</feature>
<accession>A0A4R6SSM0</accession>
<feature type="region of interest" description="Disordered" evidence="1">
    <location>
        <begin position="465"/>
        <end position="499"/>
    </location>
</feature>
<evidence type="ECO:0000256" key="1">
    <source>
        <dbReference type="SAM" id="MobiDB-lite"/>
    </source>
</evidence>
<evidence type="ECO:0000313" key="4">
    <source>
        <dbReference type="Proteomes" id="UP000295620"/>
    </source>
</evidence>
<proteinExistence type="predicted"/>
<dbReference type="Proteomes" id="UP000295620">
    <property type="component" value="Unassembled WGS sequence"/>
</dbReference>
<dbReference type="EMBL" id="SNYC01000005">
    <property type="protein sequence ID" value="TDQ08385.1"/>
    <property type="molecule type" value="Genomic_DNA"/>
</dbReference>
<evidence type="ECO:0008006" key="5">
    <source>
        <dbReference type="Google" id="ProtNLM"/>
    </source>
</evidence>
<protein>
    <recommendedName>
        <fullName evidence="5">DUF4175 family protein</fullName>
    </recommendedName>
</protein>
<evidence type="ECO:0000313" key="3">
    <source>
        <dbReference type="EMBL" id="TDQ08385.1"/>
    </source>
</evidence>
<dbReference type="AlphaFoldDB" id="A0A4R6SSM0"/>
<reference evidence="3 4" key="1">
    <citation type="submission" date="2019-03" db="EMBL/GenBank/DDBJ databases">
        <title>Genomic Encyclopedia of Archaeal and Bacterial Type Strains, Phase II (KMG-II): from individual species to whole genera.</title>
        <authorList>
            <person name="Goeker M."/>
        </authorList>
    </citation>
    <scope>NUCLEOTIDE SEQUENCE [LARGE SCALE GENOMIC DNA]</scope>
    <source>
        <strain evidence="3 4">DSM 19035</strain>
    </source>
</reference>
<keyword evidence="2" id="KW-1133">Transmembrane helix</keyword>